<dbReference type="STRING" id="52560.SAMN04488082_12224"/>
<dbReference type="EMBL" id="FORX01000022">
    <property type="protein sequence ID" value="SFK38511.1"/>
    <property type="molecule type" value="Genomic_DNA"/>
</dbReference>
<name>A0A1I3Z4E7_9BACT</name>
<reference evidence="2" key="1">
    <citation type="submission" date="2016-10" db="EMBL/GenBank/DDBJ databases">
        <authorList>
            <person name="Varghese N."/>
            <person name="Submissions S."/>
        </authorList>
    </citation>
    <scope>NUCLEOTIDE SEQUENCE [LARGE SCALE GENOMIC DNA]</scope>
    <source>
        <strain evidence="2">DSM 5918</strain>
    </source>
</reference>
<dbReference type="AlphaFoldDB" id="A0A1I3Z4E7"/>
<evidence type="ECO:0000313" key="1">
    <source>
        <dbReference type="EMBL" id="SFK38511.1"/>
    </source>
</evidence>
<accession>A0A1I3Z4E7</accession>
<proteinExistence type="predicted"/>
<sequence length="36" mass="4019">MIQNAAGQIWLAVFKDAFMTAQNTILVDSRPPRSVQ</sequence>
<gene>
    <name evidence="1" type="ORF">SAMN04488082_12224</name>
</gene>
<dbReference type="Proteomes" id="UP000198635">
    <property type="component" value="Unassembled WGS sequence"/>
</dbReference>
<organism evidence="1 2">
    <name type="scientific">Desulfomicrobium apsheronum</name>
    <dbReference type="NCBI Taxonomy" id="52560"/>
    <lineage>
        <taxon>Bacteria</taxon>
        <taxon>Pseudomonadati</taxon>
        <taxon>Thermodesulfobacteriota</taxon>
        <taxon>Desulfovibrionia</taxon>
        <taxon>Desulfovibrionales</taxon>
        <taxon>Desulfomicrobiaceae</taxon>
        <taxon>Desulfomicrobium</taxon>
    </lineage>
</organism>
<protein>
    <submittedName>
        <fullName evidence="1">Uncharacterized protein</fullName>
    </submittedName>
</protein>
<evidence type="ECO:0000313" key="2">
    <source>
        <dbReference type="Proteomes" id="UP000198635"/>
    </source>
</evidence>
<keyword evidence="2" id="KW-1185">Reference proteome</keyword>